<feature type="compositionally biased region" description="Basic and acidic residues" evidence="1">
    <location>
        <begin position="1064"/>
        <end position="1085"/>
    </location>
</feature>
<feature type="region of interest" description="Disordered" evidence="1">
    <location>
        <begin position="584"/>
        <end position="614"/>
    </location>
</feature>
<feature type="compositionally biased region" description="Polar residues" evidence="1">
    <location>
        <begin position="1108"/>
        <end position="1134"/>
    </location>
</feature>
<dbReference type="EMBL" id="LS974626">
    <property type="protein sequence ID" value="CAG7910444.1"/>
    <property type="molecule type" value="Genomic_DNA"/>
</dbReference>
<dbReference type="Gramene" id="A10p16900.2_BraZ1">
    <property type="protein sequence ID" value="A10p16900.2_BraZ1.CDS"/>
    <property type="gene ID" value="A10g16900.2_BraZ1"/>
</dbReference>
<dbReference type="PANTHER" id="PTHR33870">
    <property type="entry name" value="CARDIOMYOPATHY-ASSOCIATED PROTEIN"/>
    <property type="match status" value="1"/>
</dbReference>
<proteinExistence type="predicted"/>
<feature type="region of interest" description="Disordered" evidence="1">
    <location>
        <begin position="989"/>
        <end position="1011"/>
    </location>
</feature>
<dbReference type="Proteomes" id="UP000694005">
    <property type="component" value="Chromosome A10"/>
</dbReference>
<name>A0A3P6D6L2_BRACM</name>
<feature type="compositionally biased region" description="Polar residues" evidence="1">
    <location>
        <begin position="888"/>
        <end position="904"/>
    </location>
</feature>
<feature type="compositionally biased region" description="Basic and acidic residues" evidence="1">
    <location>
        <begin position="905"/>
        <end position="929"/>
    </location>
</feature>
<feature type="region of interest" description="Disordered" evidence="1">
    <location>
        <begin position="1190"/>
        <end position="1224"/>
    </location>
</feature>
<accession>A0A3P6D6L2</accession>
<keyword evidence="2" id="KW-0812">Transmembrane</keyword>
<evidence type="ECO:0000313" key="4">
    <source>
        <dbReference type="EMBL" id="VDD18045.1"/>
    </source>
</evidence>
<evidence type="ECO:0000256" key="1">
    <source>
        <dbReference type="SAM" id="MobiDB-lite"/>
    </source>
</evidence>
<feature type="compositionally biased region" description="Basic and acidic residues" evidence="1">
    <location>
        <begin position="584"/>
        <end position="610"/>
    </location>
</feature>
<evidence type="ECO:0000256" key="2">
    <source>
        <dbReference type="SAM" id="Phobius"/>
    </source>
</evidence>
<reference evidence="4" key="1">
    <citation type="submission" date="2018-11" db="EMBL/GenBank/DDBJ databases">
        <authorList>
            <consortium name="Genoscope - CEA"/>
            <person name="William W."/>
        </authorList>
    </citation>
    <scope>NUCLEOTIDE SEQUENCE</scope>
</reference>
<sequence>MGIDVKETCAILWKVIGFSMSTSIKFMRNHPILSLVSMFLLALYILLPSLLFFLIYSSPVLACVVVYAREKLGLRFSGSSSGPESCEGEKKGGRCHLRQQRSVRRNARMKVEEWDSQTSDEEKDKVILTSLYNDLLGRTPQFEESPKAIETNVVEEEKDKAFAEEDSRMSSQDLGYLNVEEEPMVCNCEVNEEKKHDDGKEEIMSNVNEHGISEVERNKRLESLIARRRTRRLFKLALDQHNKLQAEETTSPTQNNNLHITVPRNNNNNSFEKRRSYQSGLQVPGSAPSVMLQARSPFDIPYDPQEERPNLTGDSFDQEFSFFNPNDMFLCRHESFCRFAHFSPEHAQCMNSPVPASDISTTRKLLDLDNEYMDHNEQNISCYVKQVTTKDDDKSAESGKNGGVEVNHETDTSEEDDDTSSCSEESEAELNRFNKAELREAISHSMDKFPGFLVNQARNDIPSPLPRGLLAPRLDDNNMFYARRGASSHNRTFSIASDMQVEVSELGSPPTTVDWLDDWSNGGESYTYDTDIDREIIRGEESRKRISQQCESRSGTGTKEDDSGIVTKPYQKCLSDEHLRTADEMSLIDRRSQTRENFEMRPSRSSDVPKSRSYGKLDGLLFHTSVSLSSITEEPETILDSVDVGNKISLTSGDSSMKNLTDEEVVGVRGPPKIMDLSSIGHQQKDKILNSIQGEHDTDIHMKEHENEKPKECEAAQSILDASLDAPYVESFGREIKEEEEPDIDNSKKEVTQQREDMALQGDVMSSPKLQESEVMEENGQDLVKNSDENVKAMEQEETHDVLDASLIHPCTQLSEEYGNAKNDSDVILIQVQDGNNSTLDDSTDQQFSKEGESSGLLKDLHAESTQESNNIVNIEEESIGLEDAPNSHGSQSWTQQQGTCSSQKPEHDEIISQDIAKDMEYENTKPMEYEADQSVLNSSLDTPCVDSFEREMKEEEEPNLDNFTMDVTEQIEDKALQGDLTSSHFLTSLQESEVMEENDPKLVKKSDKSAKLVEQEKTHDVLEASSSPPYTQLVEGYENAKNDCDVTLLKVQDGNHSTLDESTDQKFSKEGENSGLLKDLHAEPTQEYNNIVNVKEELIDLEDAHDSQGSQPWTQQNGTDSSEIISPRTSEITQRPEHDVSQDTAKDKVATEAKDSIDTEKNDEENLKHEQVIEKDVEKELLTLQALHHNTGLTAREDDEESKKVVEAVHNSETKTSKTETDP</sequence>
<feature type="region of interest" description="Disordered" evidence="1">
    <location>
        <begin position="543"/>
        <end position="567"/>
    </location>
</feature>
<feature type="compositionally biased region" description="Basic and acidic residues" evidence="1">
    <location>
        <begin position="1135"/>
        <end position="1173"/>
    </location>
</feature>
<feature type="transmembrane region" description="Helical" evidence="2">
    <location>
        <begin position="32"/>
        <end position="56"/>
    </location>
</feature>
<feature type="compositionally biased region" description="Basic and acidic residues" evidence="1">
    <location>
        <begin position="1202"/>
        <end position="1224"/>
    </location>
</feature>
<feature type="region of interest" description="Disordered" evidence="1">
    <location>
        <begin position="1055"/>
        <end position="1086"/>
    </location>
</feature>
<dbReference type="AlphaFoldDB" id="A0A3P6D6L2"/>
<protein>
    <submittedName>
        <fullName evidence="3">Uncharacterized protein</fullName>
    </submittedName>
</protein>
<feature type="compositionally biased region" description="Polar residues" evidence="1">
    <location>
        <begin position="247"/>
        <end position="269"/>
    </location>
</feature>
<dbReference type="PANTHER" id="PTHR33870:SF18">
    <property type="entry name" value="BNAA10G29160D PROTEIN"/>
    <property type="match status" value="1"/>
</dbReference>
<gene>
    <name evidence="4" type="ORF">BRAA10T43693Z</name>
    <name evidence="3" type="ORF">BRAPAZ1V2_A10P16900.2</name>
</gene>
<evidence type="ECO:0000313" key="3">
    <source>
        <dbReference type="EMBL" id="CAG7910444.1"/>
    </source>
</evidence>
<feature type="region of interest" description="Disordered" evidence="1">
    <location>
        <begin position="833"/>
        <end position="942"/>
    </location>
</feature>
<organism evidence="4">
    <name type="scientific">Brassica campestris</name>
    <name type="common">Field mustard</name>
    <dbReference type="NCBI Taxonomy" id="3711"/>
    <lineage>
        <taxon>Eukaryota</taxon>
        <taxon>Viridiplantae</taxon>
        <taxon>Streptophyta</taxon>
        <taxon>Embryophyta</taxon>
        <taxon>Tracheophyta</taxon>
        <taxon>Spermatophyta</taxon>
        <taxon>Magnoliopsida</taxon>
        <taxon>eudicotyledons</taxon>
        <taxon>Gunneridae</taxon>
        <taxon>Pentapetalae</taxon>
        <taxon>rosids</taxon>
        <taxon>malvids</taxon>
        <taxon>Brassicales</taxon>
        <taxon>Brassicaceae</taxon>
        <taxon>Brassiceae</taxon>
        <taxon>Brassica</taxon>
    </lineage>
</organism>
<dbReference type="EMBL" id="LR031577">
    <property type="protein sequence ID" value="VDD18045.1"/>
    <property type="molecule type" value="Genomic_DNA"/>
</dbReference>
<feature type="region of interest" description="Disordered" evidence="1">
    <location>
        <begin position="390"/>
        <end position="425"/>
    </location>
</feature>
<feature type="region of interest" description="Disordered" evidence="1">
    <location>
        <begin position="1100"/>
        <end position="1173"/>
    </location>
</feature>
<feature type="compositionally biased region" description="Acidic residues" evidence="1">
    <location>
        <begin position="412"/>
        <end position="425"/>
    </location>
</feature>
<feature type="compositionally biased region" description="Polar residues" evidence="1">
    <location>
        <begin position="833"/>
        <end position="847"/>
    </location>
</feature>
<feature type="compositionally biased region" description="Basic and acidic residues" evidence="1">
    <location>
        <begin position="848"/>
        <end position="865"/>
    </location>
</feature>
<feature type="compositionally biased region" description="Basic and acidic residues" evidence="1">
    <location>
        <begin position="745"/>
        <end position="758"/>
    </location>
</feature>
<feature type="compositionally biased region" description="Basic and acidic residues" evidence="1">
    <location>
        <begin position="999"/>
        <end position="1011"/>
    </location>
</feature>
<feature type="region of interest" description="Disordered" evidence="1">
    <location>
        <begin position="734"/>
        <end position="782"/>
    </location>
</feature>
<keyword evidence="2" id="KW-0472">Membrane</keyword>
<feature type="compositionally biased region" description="Polar residues" evidence="1">
    <location>
        <begin position="547"/>
        <end position="557"/>
    </location>
</feature>
<feature type="region of interest" description="Disordered" evidence="1">
    <location>
        <begin position="245"/>
        <end position="269"/>
    </location>
</feature>
<keyword evidence="2" id="KW-1133">Transmembrane helix</keyword>